<feature type="active site" evidence="6">
    <location>
        <position position="106"/>
    </location>
</feature>
<evidence type="ECO:0000256" key="4">
    <source>
        <dbReference type="ARBA" id="ARBA00019232"/>
    </source>
</evidence>
<evidence type="ECO:0000256" key="1">
    <source>
        <dbReference type="ARBA" id="ARBA00000677"/>
    </source>
</evidence>
<evidence type="ECO:0000256" key="7">
    <source>
        <dbReference type="RuleBase" id="RU362042"/>
    </source>
</evidence>
<evidence type="ECO:0000256" key="3">
    <source>
        <dbReference type="ARBA" id="ARBA00013208"/>
    </source>
</evidence>
<gene>
    <name evidence="9" type="primary">lepB</name>
    <name evidence="9" type="ORF">CAMGR0001_0981</name>
</gene>
<comment type="subcellular location">
    <subcellularLocation>
        <location evidence="7">Membrane</location>
        <topology evidence="7">Single-pass type II membrane protein</topology>
    </subcellularLocation>
</comment>
<evidence type="ECO:0000256" key="5">
    <source>
        <dbReference type="ARBA" id="ARBA00022801"/>
    </source>
</evidence>
<dbReference type="PANTHER" id="PTHR43390:SF1">
    <property type="entry name" value="CHLOROPLAST PROCESSING PEPTIDASE"/>
    <property type="match status" value="1"/>
</dbReference>
<feature type="transmembrane region" description="Helical" evidence="7">
    <location>
        <begin position="7"/>
        <end position="33"/>
    </location>
</feature>
<organism evidence="9 10">
    <name type="scientific">Campylobacter gracilis RM3268</name>
    <dbReference type="NCBI Taxonomy" id="553220"/>
    <lineage>
        <taxon>Bacteria</taxon>
        <taxon>Pseudomonadati</taxon>
        <taxon>Campylobacterota</taxon>
        <taxon>Epsilonproteobacteria</taxon>
        <taxon>Campylobacterales</taxon>
        <taxon>Campylobacteraceae</taxon>
        <taxon>Campylobacter</taxon>
    </lineage>
</organism>
<dbReference type="PANTHER" id="PTHR43390">
    <property type="entry name" value="SIGNAL PEPTIDASE I"/>
    <property type="match status" value="1"/>
</dbReference>
<comment type="catalytic activity">
    <reaction evidence="1 7">
        <text>Cleavage of hydrophobic, N-terminal signal or leader sequences from secreted and periplasmic proteins.</text>
        <dbReference type="EC" id="3.4.21.89"/>
    </reaction>
</comment>
<keyword evidence="7" id="KW-0472">Membrane</keyword>
<protein>
    <recommendedName>
        <fullName evidence="4 7">Signal peptidase I</fullName>
        <ecNumber evidence="3 7">3.4.21.89</ecNumber>
    </recommendedName>
</protein>
<dbReference type="InterPro" id="IPR019533">
    <property type="entry name" value="Peptidase_S26"/>
</dbReference>
<dbReference type="GO" id="GO:0006465">
    <property type="term" value="P:signal peptide processing"/>
    <property type="evidence" value="ECO:0007669"/>
    <property type="project" value="InterPro"/>
</dbReference>
<dbReference type="PRINTS" id="PR00727">
    <property type="entry name" value="LEADERPTASE"/>
</dbReference>
<dbReference type="AlphaFoldDB" id="C8PGI6"/>
<dbReference type="RefSeq" id="WP_005870569.1">
    <property type="nucleotide sequence ID" value="NZ_ACYG01000019.1"/>
</dbReference>
<reference evidence="9 10" key="1">
    <citation type="submission" date="2009-07" db="EMBL/GenBank/DDBJ databases">
        <authorList>
            <person name="Madupu R."/>
            <person name="Sebastian Y."/>
            <person name="Durkin A.S."/>
            <person name="Torralba M."/>
            <person name="Methe B."/>
            <person name="Sutton G.G."/>
            <person name="Strausberg R.L."/>
            <person name="Nelson K.E."/>
        </authorList>
    </citation>
    <scope>NUCLEOTIDE SEQUENCE [LARGE SCALE GENOMIC DNA]</scope>
    <source>
        <strain evidence="9 10">RM3268</strain>
    </source>
</reference>
<name>C8PGI6_9BACT</name>
<dbReference type="GO" id="GO:0009003">
    <property type="term" value="F:signal peptidase activity"/>
    <property type="evidence" value="ECO:0007669"/>
    <property type="project" value="UniProtKB-EC"/>
</dbReference>
<dbReference type="Proteomes" id="UP000005709">
    <property type="component" value="Unassembled WGS sequence"/>
</dbReference>
<evidence type="ECO:0000313" key="9">
    <source>
        <dbReference type="EMBL" id="EEV18224.1"/>
    </source>
</evidence>
<dbReference type="EC" id="3.4.21.89" evidence="3 7"/>
<dbReference type="STRING" id="824.CGRAC_1103"/>
<keyword evidence="7" id="KW-0812">Transmembrane</keyword>
<evidence type="ECO:0000259" key="8">
    <source>
        <dbReference type="Pfam" id="PF10502"/>
    </source>
</evidence>
<dbReference type="Gene3D" id="2.10.109.10">
    <property type="entry name" value="Umud Fragment, subunit A"/>
    <property type="match status" value="1"/>
</dbReference>
<dbReference type="InterPro" id="IPR036286">
    <property type="entry name" value="LexA/Signal_pep-like_sf"/>
</dbReference>
<proteinExistence type="inferred from homology"/>
<dbReference type="EMBL" id="ACYG01000019">
    <property type="protein sequence ID" value="EEV18224.1"/>
    <property type="molecule type" value="Genomic_DNA"/>
</dbReference>
<dbReference type="InterPro" id="IPR000223">
    <property type="entry name" value="Pept_S26A_signal_pept_1"/>
</dbReference>
<comment type="caution">
    <text evidence="9">The sequence shown here is derived from an EMBL/GenBank/DDBJ whole genome shotgun (WGS) entry which is preliminary data.</text>
</comment>
<dbReference type="InterPro" id="IPR019758">
    <property type="entry name" value="Pept_S26A_signal_pept_1_CS"/>
</dbReference>
<comment type="similarity">
    <text evidence="2 7">Belongs to the peptidase S26 family.</text>
</comment>
<sequence length="281" mass="32344">MKILSKIYHFLSSWTGTVIVVLFVILFVAQAFVIPSGSMRTTLLEGDFLFVKKFSYGIPTPHIPFVEWQVAPDSDGDGHIIRGEGPKRGDIVVFRYPLNEKMHFVKRNFAVGGDEVIFDLNNFYLRPHEGDEFIAANYDARDIVILGGEKYVKEPYKFKGIHYDTNARNSMLTNVKIALEKGELSMKPISLSEIPHSFEAAGISFNAFYIKVPQDEYFMIGDNRNNSADSRFWGPVPYRLIVGKPWFTYFSIDADRKIRWERIGRFVDTLQNDESLIYEQK</sequence>
<keyword evidence="10" id="KW-1185">Reference proteome</keyword>
<keyword evidence="7" id="KW-0645">Protease</keyword>
<feature type="active site" evidence="6">
    <location>
        <position position="38"/>
    </location>
</feature>
<dbReference type="OrthoDB" id="9815782at2"/>
<dbReference type="Pfam" id="PF10502">
    <property type="entry name" value="Peptidase_S26"/>
    <property type="match status" value="1"/>
</dbReference>
<dbReference type="GO" id="GO:0004252">
    <property type="term" value="F:serine-type endopeptidase activity"/>
    <property type="evidence" value="ECO:0007669"/>
    <property type="project" value="InterPro"/>
</dbReference>
<evidence type="ECO:0000256" key="2">
    <source>
        <dbReference type="ARBA" id="ARBA00009370"/>
    </source>
</evidence>
<accession>C8PGI6</accession>
<dbReference type="SUPFAM" id="SSF51306">
    <property type="entry name" value="LexA/Signal peptidase"/>
    <property type="match status" value="1"/>
</dbReference>
<keyword evidence="7" id="KW-1133">Transmembrane helix</keyword>
<feature type="domain" description="Peptidase S26" evidence="8">
    <location>
        <begin position="10"/>
        <end position="249"/>
    </location>
</feature>
<evidence type="ECO:0000313" key="10">
    <source>
        <dbReference type="Proteomes" id="UP000005709"/>
    </source>
</evidence>
<keyword evidence="5 7" id="KW-0378">Hydrolase</keyword>
<dbReference type="GO" id="GO:0016020">
    <property type="term" value="C:membrane"/>
    <property type="evidence" value="ECO:0007669"/>
    <property type="project" value="UniProtKB-SubCell"/>
</dbReference>
<dbReference type="eggNOG" id="COG0681">
    <property type="taxonomic scope" value="Bacteria"/>
</dbReference>
<dbReference type="CDD" id="cd06530">
    <property type="entry name" value="S26_SPase_I"/>
    <property type="match status" value="1"/>
</dbReference>
<dbReference type="PROSITE" id="PS00761">
    <property type="entry name" value="SPASE_I_3"/>
    <property type="match status" value="1"/>
</dbReference>
<evidence type="ECO:0000256" key="6">
    <source>
        <dbReference type="PIRSR" id="PIRSR600223-1"/>
    </source>
</evidence>
<dbReference type="NCBIfam" id="TIGR02227">
    <property type="entry name" value="sigpep_I_bact"/>
    <property type="match status" value="1"/>
</dbReference>